<evidence type="ECO:0000313" key="1">
    <source>
        <dbReference type="EMBL" id="MEJ8824271.1"/>
    </source>
</evidence>
<dbReference type="RefSeq" id="WP_340365302.1">
    <property type="nucleotide sequence ID" value="NZ_JBBKZV010000012.1"/>
</dbReference>
<protein>
    <submittedName>
        <fullName evidence="1">Uncharacterized protein</fullName>
    </submittedName>
</protein>
<gene>
    <name evidence="1" type="ORF">WKW80_19900</name>
</gene>
<dbReference type="EMBL" id="JBBKZV010000012">
    <property type="protein sequence ID" value="MEJ8824271.1"/>
    <property type="molecule type" value="Genomic_DNA"/>
</dbReference>
<organism evidence="1 2">
    <name type="scientific">Variovorax humicola</name>
    <dbReference type="NCBI Taxonomy" id="1769758"/>
    <lineage>
        <taxon>Bacteria</taxon>
        <taxon>Pseudomonadati</taxon>
        <taxon>Pseudomonadota</taxon>
        <taxon>Betaproteobacteria</taxon>
        <taxon>Burkholderiales</taxon>
        <taxon>Comamonadaceae</taxon>
        <taxon>Variovorax</taxon>
    </lineage>
</organism>
<reference evidence="1 2" key="1">
    <citation type="submission" date="2024-03" db="EMBL/GenBank/DDBJ databases">
        <title>Novel species of the genus Variovorax.</title>
        <authorList>
            <person name="Liu Q."/>
            <person name="Xin Y.-H."/>
        </authorList>
    </citation>
    <scope>NUCLEOTIDE SEQUENCE [LARGE SCALE GENOMIC DNA]</scope>
    <source>
        <strain evidence="1 2">KACC 18501</strain>
    </source>
</reference>
<proteinExistence type="predicted"/>
<keyword evidence="2" id="KW-1185">Reference proteome</keyword>
<comment type="caution">
    <text evidence="1">The sequence shown here is derived from an EMBL/GenBank/DDBJ whole genome shotgun (WGS) entry which is preliminary data.</text>
</comment>
<accession>A0ABU8W4V2</accession>
<sequence>MRIGDRRAGFSTNVAAFAKVPTFMRREFPEHLARVRIEDPMAKTVAEGV</sequence>
<dbReference type="Proteomes" id="UP001363010">
    <property type="component" value="Unassembled WGS sequence"/>
</dbReference>
<evidence type="ECO:0000313" key="2">
    <source>
        <dbReference type="Proteomes" id="UP001363010"/>
    </source>
</evidence>
<name>A0ABU8W4V2_9BURK</name>